<name>A0AAD4MH13_9BILA</name>
<protein>
    <submittedName>
        <fullName evidence="2">Uncharacterized protein</fullName>
    </submittedName>
</protein>
<gene>
    <name evidence="2" type="ORF">DdX_19912</name>
</gene>
<feature type="chain" id="PRO_5042049497" evidence="1">
    <location>
        <begin position="21"/>
        <end position="133"/>
    </location>
</feature>
<keyword evidence="1" id="KW-0732">Signal</keyword>
<evidence type="ECO:0000313" key="3">
    <source>
        <dbReference type="Proteomes" id="UP001201812"/>
    </source>
</evidence>
<keyword evidence="3" id="KW-1185">Reference proteome</keyword>
<reference evidence="2" key="1">
    <citation type="submission" date="2022-01" db="EMBL/GenBank/DDBJ databases">
        <title>Genome Sequence Resource for Two Populations of Ditylenchus destructor, the Migratory Endoparasitic Phytonematode.</title>
        <authorList>
            <person name="Zhang H."/>
            <person name="Lin R."/>
            <person name="Xie B."/>
        </authorList>
    </citation>
    <scope>NUCLEOTIDE SEQUENCE</scope>
    <source>
        <strain evidence="2">BazhouSP</strain>
    </source>
</reference>
<feature type="signal peptide" evidence="1">
    <location>
        <begin position="1"/>
        <end position="20"/>
    </location>
</feature>
<evidence type="ECO:0000256" key="1">
    <source>
        <dbReference type="SAM" id="SignalP"/>
    </source>
</evidence>
<organism evidence="2 3">
    <name type="scientific">Ditylenchus destructor</name>
    <dbReference type="NCBI Taxonomy" id="166010"/>
    <lineage>
        <taxon>Eukaryota</taxon>
        <taxon>Metazoa</taxon>
        <taxon>Ecdysozoa</taxon>
        <taxon>Nematoda</taxon>
        <taxon>Chromadorea</taxon>
        <taxon>Rhabditida</taxon>
        <taxon>Tylenchina</taxon>
        <taxon>Tylenchomorpha</taxon>
        <taxon>Sphaerularioidea</taxon>
        <taxon>Anguinidae</taxon>
        <taxon>Anguininae</taxon>
        <taxon>Ditylenchus</taxon>
    </lineage>
</organism>
<sequence>MERLLLYCTVITAFIYLISGIDEMNEYSLISYMDKEDKKKSYCTPCKIFMEVVCAPPHDPPYAPKCILFTFIPDNMICFVIGSYNDGLCWALPDKTKQTGINLIWKEEEKGTTAEKLCEAIEMCEPENEKDDN</sequence>
<proteinExistence type="predicted"/>
<evidence type="ECO:0000313" key="2">
    <source>
        <dbReference type="EMBL" id="KAI1694836.1"/>
    </source>
</evidence>
<dbReference type="EMBL" id="JAKKPZ010000465">
    <property type="protein sequence ID" value="KAI1694836.1"/>
    <property type="molecule type" value="Genomic_DNA"/>
</dbReference>
<dbReference type="Proteomes" id="UP001201812">
    <property type="component" value="Unassembled WGS sequence"/>
</dbReference>
<accession>A0AAD4MH13</accession>
<comment type="caution">
    <text evidence="2">The sequence shown here is derived from an EMBL/GenBank/DDBJ whole genome shotgun (WGS) entry which is preliminary data.</text>
</comment>
<dbReference type="AlphaFoldDB" id="A0AAD4MH13"/>